<dbReference type="Gene3D" id="2.40.37.10">
    <property type="entry name" value="Lyase, Ornithine Decarboxylase, Chain A, domain 1"/>
    <property type="match status" value="1"/>
</dbReference>
<evidence type="ECO:0000313" key="3">
    <source>
        <dbReference type="EMBL" id="PYC87516.1"/>
    </source>
</evidence>
<dbReference type="Pfam" id="PF01168">
    <property type="entry name" value="Ala_racemase_N"/>
    <property type="match status" value="1"/>
</dbReference>
<dbReference type="InterPro" id="IPR009006">
    <property type="entry name" value="Ala_racemase/Decarboxylase_C"/>
</dbReference>
<feature type="region of interest" description="Disordered" evidence="1">
    <location>
        <begin position="341"/>
        <end position="376"/>
    </location>
</feature>
<organism evidence="3 4">
    <name type="scientific">Streptomyces tateyamensis</name>
    <dbReference type="NCBI Taxonomy" id="565073"/>
    <lineage>
        <taxon>Bacteria</taxon>
        <taxon>Bacillati</taxon>
        <taxon>Actinomycetota</taxon>
        <taxon>Actinomycetes</taxon>
        <taxon>Kitasatosporales</taxon>
        <taxon>Streptomycetaceae</taxon>
        <taxon>Streptomyces</taxon>
    </lineage>
</organism>
<evidence type="ECO:0000256" key="1">
    <source>
        <dbReference type="SAM" id="MobiDB-lite"/>
    </source>
</evidence>
<dbReference type="SUPFAM" id="SSF51419">
    <property type="entry name" value="PLP-binding barrel"/>
    <property type="match status" value="1"/>
</dbReference>
<accession>A0A2V4NZ73</accession>
<evidence type="ECO:0000313" key="4">
    <source>
        <dbReference type="Proteomes" id="UP000248039"/>
    </source>
</evidence>
<comment type="caution">
    <text evidence="3">The sequence shown here is derived from an EMBL/GenBank/DDBJ whole genome shotgun (WGS) entry which is preliminary data.</text>
</comment>
<dbReference type="InterPro" id="IPR001608">
    <property type="entry name" value="Ala_racemase_N"/>
</dbReference>
<dbReference type="InterPro" id="IPR029066">
    <property type="entry name" value="PLP-binding_barrel"/>
</dbReference>
<dbReference type="OrthoDB" id="2986620at2"/>
<reference evidence="3 4" key="1">
    <citation type="submission" date="2018-03" db="EMBL/GenBank/DDBJ databases">
        <title>Bioinformatic expansion and discovery of thiopeptide antibiotics.</title>
        <authorList>
            <person name="Schwalen C.J."/>
            <person name="Hudson G.A."/>
            <person name="Mitchell D.A."/>
        </authorList>
    </citation>
    <scope>NUCLEOTIDE SEQUENCE [LARGE SCALE GENOMIC DNA]</scope>
    <source>
        <strain evidence="3 4">ATCC 21389</strain>
    </source>
</reference>
<dbReference type="Proteomes" id="UP000248039">
    <property type="component" value="Unassembled WGS sequence"/>
</dbReference>
<dbReference type="InterPro" id="IPR020622">
    <property type="entry name" value="Ala_racemase_pyridoxalP-BS"/>
</dbReference>
<evidence type="ECO:0000259" key="2">
    <source>
        <dbReference type="Pfam" id="PF01168"/>
    </source>
</evidence>
<name>A0A2V4NZ73_9ACTN</name>
<gene>
    <name evidence="3" type="ORF">C7C46_04145</name>
</gene>
<dbReference type="AlphaFoldDB" id="A0A2V4NZ73"/>
<feature type="domain" description="Alanine racemase N-terminal" evidence="2">
    <location>
        <begin position="14"/>
        <end position="135"/>
    </location>
</feature>
<dbReference type="EMBL" id="PYBW01000013">
    <property type="protein sequence ID" value="PYC87516.1"/>
    <property type="molecule type" value="Genomic_DNA"/>
</dbReference>
<dbReference type="RefSeq" id="WP_110665785.1">
    <property type="nucleotide sequence ID" value="NZ_PYBW01000013.1"/>
</dbReference>
<keyword evidence="4" id="KW-1185">Reference proteome</keyword>
<sequence length="376" mass="39540">MTLSLYLDTERWRAHQRAVLADFPGLVPVAKGNGYGLGNRRLAEEAALLGTGLLAVGTAEEAAEVLAHGYPGQVLVLTPYRIGEPAPAPAPPEDRVLRTAGSLEAVRALAGRPTVVECMTSMRRHGISPADLVHLAGPGSPHRFALHLPLDRRAGRDPVAEVDTWVRAIGAAGLTPRTVFLSHLGAAELAELTVRHPGTAFRCRIGTRLWLGDVGALTAAATVLDVTAVRRGERYGYRQHRAPGPGHLLVLSGGTAHGVGMEAPKYLHGLLPRLKTIARAGLATVNRSLSPYQWQGRQLWFAEPPHMQVSIVFLPAGPKPPAVGDELTVTVRHTTTRFDRVVDRQTGSAAGAVPGSPAEAPAPAGSGDPGSASSAA</sequence>
<proteinExistence type="predicted"/>
<dbReference type="PROSITE" id="PS00395">
    <property type="entry name" value="ALANINE_RACEMASE"/>
    <property type="match status" value="1"/>
</dbReference>
<feature type="compositionally biased region" description="Low complexity" evidence="1">
    <location>
        <begin position="347"/>
        <end position="376"/>
    </location>
</feature>
<dbReference type="Gene3D" id="3.20.20.10">
    <property type="entry name" value="Alanine racemase"/>
    <property type="match status" value="1"/>
</dbReference>
<dbReference type="GO" id="GO:0003824">
    <property type="term" value="F:catalytic activity"/>
    <property type="evidence" value="ECO:0007669"/>
    <property type="project" value="InterPro"/>
</dbReference>
<protein>
    <submittedName>
        <fullName evidence="3">Alanine racemase</fullName>
    </submittedName>
</protein>